<protein>
    <submittedName>
        <fullName evidence="1">Uncharacterized protein</fullName>
    </submittedName>
</protein>
<comment type="caution">
    <text evidence="1">The sequence shown here is derived from an EMBL/GenBank/DDBJ whole genome shotgun (WGS) entry which is preliminary data.</text>
</comment>
<dbReference type="AlphaFoldDB" id="A0A5B7GYP3"/>
<evidence type="ECO:0000313" key="1">
    <source>
        <dbReference type="EMBL" id="MPC62689.1"/>
    </source>
</evidence>
<organism evidence="1 2">
    <name type="scientific">Portunus trituberculatus</name>
    <name type="common">Swimming crab</name>
    <name type="synonym">Neptunus trituberculatus</name>
    <dbReference type="NCBI Taxonomy" id="210409"/>
    <lineage>
        <taxon>Eukaryota</taxon>
        <taxon>Metazoa</taxon>
        <taxon>Ecdysozoa</taxon>
        <taxon>Arthropoda</taxon>
        <taxon>Crustacea</taxon>
        <taxon>Multicrustacea</taxon>
        <taxon>Malacostraca</taxon>
        <taxon>Eumalacostraca</taxon>
        <taxon>Eucarida</taxon>
        <taxon>Decapoda</taxon>
        <taxon>Pleocyemata</taxon>
        <taxon>Brachyura</taxon>
        <taxon>Eubrachyura</taxon>
        <taxon>Portunoidea</taxon>
        <taxon>Portunidae</taxon>
        <taxon>Portuninae</taxon>
        <taxon>Portunus</taxon>
    </lineage>
</organism>
<accession>A0A5B7GYP3</accession>
<evidence type="ECO:0000313" key="2">
    <source>
        <dbReference type="Proteomes" id="UP000324222"/>
    </source>
</evidence>
<dbReference type="EMBL" id="VSRR010019958">
    <property type="protein sequence ID" value="MPC62689.1"/>
    <property type="molecule type" value="Genomic_DNA"/>
</dbReference>
<name>A0A5B7GYP3_PORTR</name>
<sequence>MRVGVPWLESRIAEARLLAHTNHNNEWDWNRSTHATMKTCLTTVAFIQCMLESTLPLEEAVLENNAYSVRCLPALHPFSRPSVIIPAAVRRVQTPAHRGPNDYTFPCRYLP</sequence>
<gene>
    <name evidence="1" type="ORF">E2C01_056779</name>
</gene>
<dbReference type="Proteomes" id="UP000324222">
    <property type="component" value="Unassembled WGS sequence"/>
</dbReference>
<keyword evidence="2" id="KW-1185">Reference proteome</keyword>
<reference evidence="1 2" key="1">
    <citation type="submission" date="2019-05" db="EMBL/GenBank/DDBJ databases">
        <title>Another draft genome of Portunus trituberculatus and its Hox gene families provides insights of decapod evolution.</title>
        <authorList>
            <person name="Jeong J.-H."/>
            <person name="Song I."/>
            <person name="Kim S."/>
            <person name="Choi T."/>
            <person name="Kim D."/>
            <person name="Ryu S."/>
            <person name="Kim W."/>
        </authorList>
    </citation>
    <scope>NUCLEOTIDE SEQUENCE [LARGE SCALE GENOMIC DNA]</scope>
    <source>
        <tissue evidence="1">Muscle</tissue>
    </source>
</reference>
<proteinExistence type="predicted"/>